<dbReference type="InterPro" id="IPR013087">
    <property type="entry name" value="Znf_C2H2_type"/>
</dbReference>
<dbReference type="InterPro" id="IPR036236">
    <property type="entry name" value="Znf_C2H2_sf"/>
</dbReference>
<evidence type="ECO:0000256" key="3">
    <source>
        <dbReference type="ARBA" id="ARBA00022737"/>
    </source>
</evidence>
<evidence type="ECO:0000313" key="10">
    <source>
        <dbReference type="EMBL" id="OQR72937.1"/>
    </source>
</evidence>
<feature type="domain" description="C2H2-type" evidence="9">
    <location>
        <begin position="10"/>
        <end position="38"/>
    </location>
</feature>
<keyword evidence="4 7" id="KW-0863">Zinc-finger</keyword>
<dbReference type="EMBL" id="MNPL01010779">
    <property type="protein sequence ID" value="OQR72937.1"/>
    <property type="molecule type" value="Genomic_DNA"/>
</dbReference>
<dbReference type="AlphaFoldDB" id="A0A1V9XHD4"/>
<comment type="caution">
    <text evidence="10">The sequence shown here is derived from an EMBL/GenBank/DDBJ whole genome shotgun (WGS) entry which is preliminary data.</text>
</comment>
<keyword evidence="5" id="KW-0862">Zinc</keyword>
<evidence type="ECO:0000256" key="7">
    <source>
        <dbReference type="PROSITE-ProRule" id="PRU00042"/>
    </source>
</evidence>
<dbReference type="InParanoid" id="A0A1V9XHD4"/>
<accession>A0A1V9XHD4</accession>
<organism evidence="10 11">
    <name type="scientific">Tropilaelaps mercedesae</name>
    <dbReference type="NCBI Taxonomy" id="418985"/>
    <lineage>
        <taxon>Eukaryota</taxon>
        <taxon>Metazoa</taxon>
        <taxon>Ecdysozoa</taxon>
        <taxon>Arthropoda</taxon>
        <taxon>Chelicerata</taxon>
        <taxon>Arachnida</taxon>
        <taxon>Acari</taxon>
        <taxon>Parasitiformes</taxon>
        <taxon>Mesostigmata</taxon>
        <taxon>Gamasina</taxon>
        <taxon>Dermanyssoidea</taxon>
        <taxon>Laelapidae</taxon>
        <taxon>Tropilaelaps</taxon>
    </lineage>
</organism>
<evidence type="ECO:0000256" key="6">
    <source>
        <dbReference type="ARBA" id="ARBA00023242"/>
    </source>
</evidence>
<keyword evidence="6" id="KW-0539">Nucleus</keyword>
<dbReference type="GO" id="GO:0005634">
    <property type="term" value="C:nucleus"/>
    <property type="evidence" value="ECO:0007669"/>
    <property type="project" value="UniProtKB-SubCell"/>
</dbReference>
<dbReference type="GO" id="GO:0008270">
    <property type="term" value="F:zinc ion binding"/>
    <property type="evidence" value="ECO:0007669"/>
    <property type="project" value="UniProtKB-KW"/>
</dbReference>
<reference evidence="10 11" key="1">
    <citation type="journal article" date="2017" name="Gigascience">
        <title>Draft genome of the honey bee ectoparasitic mite, Tropilaelaps mercedesae, is shaped by the parasitic life history.</title>
        <authorList>
            <person name="Dong X."/>
            <person name="Armstrong S.D."/>
            <person name="Xia D."/>
            <person name="Makepeace B.L."/>
            <person name="Darby A.C."/>
            <person name="Kadowaki T."/>
        </authorList>
    </citation>
    <scope>NUCLEOTIDE SEQUENCE [LARGE SCALE GENOMIC DNA]</scope>
    <source>
        <strain evidence="10">Wuxi-XJTLU</strain>
    </source>
</reference>
<dbReference type="SUPFAM" id="SSF57667">
    <property type="entry name" value="beta-beta-alpha zinc fingers"/>
    <property type="match status" value="1"/>
</dbReference>
<feature type="region of interest" description="Disordered" evidence="8">
    <location>
        <begin position="29"/>
        <end position="66"/>
    </location>
</feature>
<evidence type="ECO:0000256" key="8">
    <source>
        <dbReference type="SAM" id="MobiDB-lite"/>
    </source>
</evidence>
<dbReference type="Proteomes" id="UP000192247">
    <property type="component" value="Unassembled WGS sequence"/>
</dbReference>
<evidence type="ECO:0000256" key="4">
    <source>
        <dbReference type="ARBA" id="ARBA00022771"/>
    </source>
</evidence>
<keyword evidence="2" id="KW-0479">Metal-binding</keyword>
<evidence type="ECO:0000256" key="5">
    <source>
        <dbReference type="ARBA" id="ARBA00022833"/>
    </source>
</evidence>
<protein>
    <submittedName>
        <fullName evidence="10">Zinc finger protein-like</fullName>
    </submittedName>
</protein>
<dbReference type="FunFam" id="3.30.160.60:FF:000145">
    <property type="entry name" value="Zinc finger protein 574"/>
    <property type="match status" value="1"/>
</dbReference>
<dbReference type="STRING" id="418985.A0A1V9XHD4"/>
<dbReference type="PROSITE" id="PS00028">
    <property type="entry name" value="ZINC_FINGER_C2H2_1"/>
    <property type="match status" value="1"/>
</dbReference>
<feature type="compositionally biased region" description="Low complexity" evidence="8">
    <location>
        <begin position="42"/>
        <end position="53"/>
    </location>
</feature>
<evidence type="ECO:0000259" key="9">
    <source>
        <dbReference type="PROSITE" id="PS50157"/>
    </source>
</evidence>
<dbReference type="SMART" id="SM00355">
    <property type="entry name" value="ZnF_C2H2"/>
    <property type="match status" value="1"/>
</dbReference>
<comment type="subcellular location">
    <subcellularLocation>
        <location evidence="1">Nucleus</location>
    </subcellularLocation>
</comment>
<gene>
    <name evidence="10" type="ORF">BIW11_10061</name>
</gene>
<dbReference type="Gene3D" id="3.30.160.60">
    <property type="entry name" value="Classic Zinc Finger"/>
    <property type="match status" value="1"/>
</dbReference>
<evidence type="ECO:0000256" key="1">
    <source>
        <dbReference type="ARBA" id="ARBA00004123"/>
    </source>
</evidence>
<name>A0A1V9XHD4_9ACAR</name>
<keyword evidence="11" id="KW-1185">Reference proteome</keyword>
<evidence type="ECO:0000313" key="11">
    <source>
        <dbReference type="Proteomes" id="UP000192247"/>
    </source>
</evidence>
<evidence type="ECO:0000256" key="2">
    <source>
        <dbReference type="ARBA" id="ARBA00022723"/>
    </source>
</evidence>
<dbReference type="PROSITE" id="PS50157">
    <property type="entry name" value="ZINC_FINGER_C2H2_2"/>
    <property type="match status" value="1"/>
</dbReference>
<keyword evidence="3" id="KW-0677">Repeat</keyword>
<proteinExistence type="predicted"/>
<sequence length="81" mass="9234">MRKHTGFKPFTCRICNKAFQRKIDLKRHCDTKHDPSSDQFETRSPSSTSTTTSGPRQSPIHTAFTELRPSANAEVTLFRPI</sequence>
<dbReference type="OrthoDB" id="6155966at2759"/>